<keyword evidence="7 10" id="KW-0784">Thiamine biosynthesis</keyword>
<evidence type="ECO:0000256" key="2">
    <source>
        <dbReference type="ARBA" id="ARBA00011081"/>
    </source>
</evidence>
<evidence type="ECO:0000259" key="11">
    <source>
        <dbReference type="SMART" id="SM00861"/>
    </source>
</evidence>
<dbReference type="UniPathway" id="UPA00064">
    <property type="reaction ID" value="UER00091"/>
</dbReference>
<dbReference type="GO" id="GO:0009228">
    <property type="term" value="P:thiamine biosynthetic process"/>
    <property type="evidence" value="ECO:0007669"/>
    <property type="project" value="UniProtKB-UniRule"/>
</dbReference>
<dbReference type="GO" id="GO:0000287">
    <property type="term" value="F:magnesium ion binding"/>
    <property type="evidence" value="ECO:0007669"/>
    <property type="project" value="UniProtKB-UniRule"/>
</dbReference>
<feature type="binding site" evidence="10">
    <location>
        <position position="286"/>
    </location>
    <ligand>
        <name>thiamine diphosphate</name>
        <dbReference type="ChEBI" id="CHEBI:58937"/>
    </ligand>
</feature>
<dbReference type="GO" id="GO:0016114">
    <property type="term" value="P:terpenoid biosynthetic process"/>
    <property type="evidence" value="ECO:0007669"/>
    <property type="project" value="UniProtKB-UniRule"/>
</dbReference>
<comment type="cofactor">
    <cofactor evidence="10">
        <name>thiamine diphosphate</name>
        <dbReference type="ChEBI" id="CHEBI:58937"/>
    </cofactor>
    <text evidence="10">Binds 1 thiamine pyrophosphate per subunit.</text>
</comment>
<evidence type="ECO:0000256" key="3">
    <source>
        <dbReference type="ARBA" id="ARBA00011738"/>
    </source>
</evidence>
<dbReference type="HAMAP" id="MF_00315">
    <property type="entry name" value="DXP_synth"/>
    <property type="match status" value="1"/>
</dbReference>
<dbReference type="CDD" id="cd07033">
    <property type="entry name" value="TPP_PYR_DXS_TK_like"/>
    <property type="match status" value="1"/>
</dbReference>
<feature type="binding site" evidence="10">
    <location>
        <position position="175"/>
    </location>
    <ligand>
        <name>Mg(2+)</name>
        <dbReference type="ChEBI" id="CHEBI:18420"/>
    </ligand>
</feature>
<dbReference type="SUPFAM" id="SSF52518">
    <property type="entry name" value="Thiamin diphosphate-binding fold (THDP-binding)"/>
    <property type="match status" value="2"/>
</dbReference>
<feature type="domain" description="Transketolase-like pyrimidine-binding" evidence="11">
    <location>
        <begin position="325"/>
        <end position="489"/>
    </location>
</feature>
<evidence type="ECO:0000256" key="10">
    <source>
        <dbReference type="HAMAP-Rule" id="MF_00315"/>
    </source>
</evidence>
<dbReference type="InterPro" id="IPR033248">
    <property type="entry name" value="Transketolase_C"/>
</dbReference>
<proteinExistence type="inferred from homology"/>
<dbReference type="SMART" id="SM00861">
    <property type="entry name" value="Transket_pyr"/>
    <property type="match status" value="1"/>
</dbReference>
<protein>
    <recommendedName>
        <fullName evidence="10">1-deoxy-D-xylulose-5-phosphate synthase</fullName>
        <ecNumber evidence="10">2.2.1.7</ecNumber>
    </recommendedName>
    <alternativeName>
        <fullName evidence="10">1-deoxyxylulose-5-phosphate synthase</fullName>
        <shortName evidence="10">DXP synthase</shortName>
        <shortName evidence="10">DXPS</shortName>
    </alternativeName>
</protein>
<dbReference type="NCBIfam" id="NF003933">
    <property type="entry name" value="PRK05444.2-2"/>
    <property type="match status" value="1"/>
</dbReference>
<name>A0A2J0LQH0_9BACT</name>
<dbReference type="Gene3D" id="3.40.50.920">
    <property type="match status" value="1"/>
</dbReference>
<keyword evidence="4 10" id="KW-0808">Transferase</keyword>
<evidence type="ECO:0000313" key="12">
    <source>
        <dbReference type="EMBL" id="PIW66087.1"/>
    </source>
</evidence>
<dbReference type="InterPro" id="IPR005475">
    <property type="entry name" value="Transketolase-like_Pyr-bd"/>
</dbReference>
<keyword evidence="6 10" id="KW-0460">Magnesium</keyword>
<evidence type="ECO:0000256" key="5">
    <source>
        <dbReference type="ARBA" id="ARBA00022723"/>
    </source>
</evidence>
<sequence length="630" mass="68453">MSKILDTINSPQDLKKVPQENLGLVAEEIRQFIIDSVSGTGGHLASSLGVVELTVVLHYLFQAPRDFIFWDVGHQSYAHKILTGRKNNFKSLRQLGGISGFPNKYESPYDPVTCGHSSTSISTALGVAAARDLNNQKHKVVAVIGDAALAGGMAFEALNHSGHLKKDLIVILNDNEMSISPSIGAMAKYLNRIISAPVYNRVRKEVEGLVKRIPRYGFRVYRAAKKLEEGLKNLLIPGILFEELGFRYFGPIDGHNTDVLLATIKNVKDLNEPVLIHIITKKGKGFKYAEDTPDKFHGVGPFCAQTGEKVVQMGSGLEPDPICRQSFTEAFGEKIVELAGQNEKIVAVTAAMCDGTGLTEFSKEFPSRFFDVGIAEQHAVGFAAGMSLKGMAPVVAIYSTFLQRSYDQLMHDIALQNLHVVFAIDRAGLVGEDGPTHHGPFDIAYLSSVPNMVVMASADQKELCDMLEFAVGHNGPIAIRYPRGSIAPIGAAKQDIQLGKSQILRDGKDLAIIALGSMVSPSIQAADILGKEGIKSSVINARFAKPFDTSLFLDLSNRINKFLIVEEGIVQGGFGSNIIEFFHSQNKDVKIKLLGLPGMFIEHGPRDVLLERYGLSGRPIAESAKTLVSS</sequence>
<dbReference type="PROSITE" id="PS00801">
    <property type="entry name" value="TRANSKETOLASE_1"/>
    <property type="match status" value="1"/>
</dbReference>
<comment type="function">
    <text evidence="10">Catalyzes the acyloin condensation reaction between C atoms 2 and 3 of pyruvate and glyceraldehyde 3-phosphate to yield 1-deoxy-D-xylulose-5-phosphate (DXP).</text>
</comment>
<comment type="catalytic activity">
    <reaction evidence="10">
        <text>D-glyceraldehyde 3-phosphate + pyruvate + H(+) = 1-deoxy-D-xylulose 5-phosphate + CO2</text>
        <dbReference type="Rhea" id="RHEA:12605"/>
        <dbReference type="ChEBI" id="CHEBI:15361"/>
        <dbReference type="ChEBI" id="CHEBI:15378"/>
        <dbReference type="ChEBI" id="CHEBI:16526"/>
        <dbReference type="ChEBI" id="CHEBI:57792"/>
        <dbReference type="ChEBI" id="CHEBI:59776"/>
        <dbReference type="EC" id="2.2.1.7"/>
    </reaction>
</comment>
<reference evidence="12 13" key="1">
    <citation type="submission" date="2017-09" db="EMBL/GenBank/DDBJ databases">
        <title>Depth-based differentiation of microbial function through sediment-hosted aquifers and enrichment of novel symbionts in the deep terrestrial subsurface.</title>
        <authorList>
            <person name="Probst A.J."/>
            <person name="Ladd B."/>
            <person name="Jarett J.K."/>
            <person name="Geller-Mcgrath D.E."/>
            <person name="Sieber C.M."/>
            <person name="Emerson J.B."/>
            <person name="Anantharaman K."/>
            <person name="Thomas B.C."/>
            <person name="Malmstrom R."/>
            <person name="Stieglmeier M."/>
            <person name="Klingl A."/>
            <person name="Woyke T."/>
            <person name="Ryan C.M."/>
            <person name="Banfield J.F."/>
        </authorList>
    </citation>
    <scope>NUCLEOTIDE SEQUENCE [LARGE SCALE GENOMIC DNA]</scope>
    <source>
        <strain evidence="12">CG12_big_fil_rev_8_21_14_0_65_43_15</strain>
    </source>
</reference>
<dbReference type="InterPro" id="IPR029061">
    <property type="entry name" value="THDP-binding"/>
</dbReference>
<dbReference type="GO" id="GO:0005829">
    <property type="term" value="C:cytosol"/>
    <property type="evidence" value="ECO:0007669"/>
    <property type="project" value="TreeGrafter"/>
</dbReference>
<dbReference type="GO" id="GO:0008661">
    <property type="term" value="F:1-deoxy-D-xylulose-5-phosphate synthase activity"/>
    <property type="evidence" value="ECO:0007669"/>
    <property type="project" value="UniProtKB-UniRule"/>
</dbReference>
<dbReference type="CDD" id="cd02007">
    <property type="entry name" value="TPP_DXS"/>
    <property type="match status" value="1"/>
</dbReference>
<dbReference type="InterPro" id="IPR049557">
    <property type="entry name" value="Transketolase_CS"/>
</dbReference>
<comment type="cofactor">
    <cofactor evidence="10">
        <name>Mg(2+)</name>
        <dbReference type="ChEBI" id="CHEBI:18420"/>
    </cofactor>
    <text evidence="10">Binds 1 Mg(2+) ion per subunit.</text>
</comment>
<keyword evidence="5 10" id="KW-0479">Metal-binding</keyword>
<keyword evidence="8 10" id="KW-0786">Thiamine pyrophosphate</keyword>
<dbReference type="Proteomes" id="UP000231267">
    <property type="component" value="Unassembled WGS sequence"/>
</dbReference>
<dbReference type="NCBIfam" id="TIGR00204">
    <property type="entry name" value="dxs"/>
    <property type="match status" value="1"/>
</dbReference>
<feature type="binding site" evidence="10">
    <location>
        <position position="74"/>
    </location>
    <ligand>
        <name>thiamine diphosphate</name>
        <dbReference type="ChEBI" id="CHEBI:58937"/>
    </ligand>
</feature>
<feature type="binding site" evidence="10">
    <location>
        <begin position="147"/>
        <end position="148"/>
    </location>
    <ligand>
        <name>thiamine diphosphate</name>
        <dbReference type="ChEBI" id="CHEBI:58937"/>
    </ligand>
</feature>
<feature type="binding site" evidence="10">
    <location>
        <begin position="115"/>
        <end position="117"/>
    </location>
    <ligand>
        <name>thiamine diphosphate</name>
        <dbReference type="ChEBI" id="CHEBI:58937"/>
    </ligand>
</feature>
<dbReference type="AlphaFoldDB" id="A0A2J0LQH0"/>
<comment type="pathway">
    <text evidence="1 10">Metabolic intermediate biosynthesis; 1-deoxy-D-xylulose 5-phosphate biosynthesis; 1-deoxy-D-xylulose 5-phosphate from D-glyceraldehyde 3-phosphate and pyruvate: step 1/1.</text>
</comment>
<keyword evidence="9 10" id="KW-0414">Isoprene biosynthesis</keyword>
<evidence type="ECO:0000256" key="6">
    <source>
        <dbReference type="ARBA" id="ARBA00022842"/>
    </source>
</evidence>
<evidence type="ECO:0000256" key="7">
    <source>
        <dbReference type="ARBA" id="ARBA00022977"/>
    </source>
</evidence>
<dbReference type="GO" id="GO:0019288">
    <property type="term" value="P:isopentenyl diphosphate biosynthetic process, methylerythritol 4-phosphate pathway"/>
    <property type="evidence" value="ECO:0007669"/>
    <property type="project" value="TreeGrafter"/>
</dbReference>
<dbReference type="Pfam" id="PF02779">
    <property type="entry name" value="Transket_pyr"/>
    <property type="match status" value="1"/>
</dbReference>
<dbReference type="PANTHER" id="PTHR43322">
    <property type="entry name" value="1-D-DEOXYXYLULOSE 5-PHOSPHATE SYNTHASE-RELATED"/>
    <property type="match status" value="1"/>
</dbReference>
<dbReference type="PANTHER" id="PTHR43322:SF5">
    <property type="entry name" value="1-DEOXY-D-XYLULOSE-5-PHOSPHATE SYNTHASE, CHLOROPLASTIC"/>
    <property type="match status" value="1"/>
</dbReference>
<accession>A0A2J0LQH0</accession>
<dbReference type="InterPro" id="IPR005477">
    <property type="entry name" value="Dxylulose-5-P_synthase"/>
</dbReference>
<feature type="binding site" evidence="10">
    <location>
        <position position="376"/>
    </location>
    <ligand>
        <name>thiamine diphosphate</name>
        <dbReference type="ChEBI" id="CHEBI:58937"/>
    </ligand>
</feature>
<dbReference type="EMBL" id="PFGP01000121">
    <property type="protein sequence ID" value="PIW66087.1"/>
    <property type="molecule type" value="Genomic_DNA"/>
</dbReference>
<evidence type="ECO:0000313" key="13">
    <source>
        <dbReference type="Proteomes" id="UP000231267"/>
    </source>
</evidence>
<dbReference type="Gene3D" id="3.40.50.970">
    <property type="match status" value="2"/>
</dbReference>
<dbReference type="SUPFAM" id="SSF52922">
    <property type="entry name" value="TK C-terminal domain-like"/>
    <property type="match status" value="1"/>
</dbReference>
<comment type="similarity">
    <text evidence="2 10">Belongs to the transketolase family. DXPS subfamily.</text>
</comment>
<comment type="caution">
    <text evidence="12">The sequence shown here is derived from an EMBL/GenBank/DDBJ whole genome shotgun (WGS) entry which is preliminary data.</text>
</comment>
<feature type="binding site" evidence="10">
    <location>
        <position position="175"/>
    </location>
    <ligand>
        <name>thiamine diphosphate</name>
        <dbReference type="ChEBI" id="CHEBI:58937"/>
    </ligand>
</feature>
<organism evidence="12 13">
    <name type="scientific">Candidatus Taenaricola geysiri</name>
    <dbReference type="NCBI Taxonomy" id="1974752"/>
    <lineage>
        <taxon>Bacteria</taxon>
        <taxon>Pseudomonadati</taxon>
        <taxon>Candidatus Omnitrophota</taxon>
        <taxon>Candidatus Taenaricola</taxon>
    </lineage>
</organism>
<evidence type="ECO:0000256" key="8">
    <source>
        <dbReference type="ARBA" id="ARBA00023052"/>
    </source>
</evidence>
<dbReference type="Pfam" id="PF02780">
    <property type="entry name" value="Transketolase_C"/>
    <property type="match status" value="1"/>
</dbReference>
<feature type="binding site" evidence="10">
    <location>
        <position position="146"/>
    </location>
    <ligand>
        <name>Mg(2+)</name>
        <dbReference type="ChEBI" id="CHEBI:18420"/>
    </ligand>
</feature>
<dbReference type="EC" id="2.2.1.7" evidence="10"/>
<dbReference type="Pfam" id="PF13292">
    <property type="entry name" value="DXP_synthase_N"/>
    <property type="match status" value="1"/>
</dbReference>
<comment type="subunit">
    <text evidence="3 10">Homodimer.</text>
</comment>
<dbReference type="GO" id="GO:0030976">
    <property type="term" value="F:thiamine pyrophosphate binding"/>
    <property type="evidence" value="ECO:0007669"/>
    <property type="project" value="UniProtKB-UniRule"/>
</dbReference>
<dbReference type="InterPro" id="IPR009014">
    <property type="entry name" value="Transketo_C/PFOR_II"/>
</dbReference>
<evidence type="ECO:0000256" key="1">
    <source>
        <dbReference type="ARBA" id="ARBA00004980"/>
    </source>
</evidence>
<dbReference type="FunFam" id="3.40.50.970:FF:000005">
    <property type="entry name" value="1-deoxy-D-xylulose-5-phosphate synthase"/>
    <property type="match status" value="1"/>
</dbReference>
<evidence type="ECO:0000256" key="4">
    <source>
        <dbReference type="ARBA" id="ARBA00022679"/>
    </source>
</evidence>
<evidence type="ECO:0000256" key="9">
    <source>
        <dbReference type="ARBA" id="ARBA00023229"/>
    </source>
</evidence>
<gene>
    <name evidence="10 12" type="primary">dxs</name>
    <name evidence="12" type="ORF">COW11_05185</name>
</gene>